<evidence type="ECO:0000256" key="7">
    <source>
        <dbReference type="ARBA" id="ARBA00023212"/>
    </source>
</evidence>
<evidence type="ECO:0000259" key="12">
    <source>
        <dbReference type="PROSITE" id="PS50067"/>
    </source>
</evidence>
<dbReference type="InterPro" id="IPR036961">
    <property type="entry name" value="Kinesin_motor_dom_sf"/>
</dbReference>
<keyword evidence="14" id="KW-1185">Reference proteome</keyword>
<feature type="compositionally biased region" description="Basic and acidic residues" evidence="11">
    <location>
        <begin position="23"/>
        <end position="53"/>
    </location>
</feature>
<protein>
    <recommendedName>
        <fullName evidence="10">Kinesin-like protein</fullName>
    </recommendedName>
</protein>
<dbReference type="InterPro" id="IPR019821">
    <property type="entry name" value="Kinesin_motor_CS"/>
</dbReference>
<reference evidence="13 14" key="1">
    <citation type="submission" date="2019-07" db="EMBL/GenBank/DDBJ databases">
        <title>Genomes of Cafeteria roenbergensis.</title>
        <authorList>
            <person name="Fischer M.G."/>
            <person name="Hackl T."/>
            <person name="Roman M."/>
        </authorList>
    </citation>
    <scope>NUCLEOTIDE SEQUENCE [LARGE SCALE GENOMIC DNA]</scope>
    <source>
        <strain evidence="13 14">BVI</strain>
    </source>
</reference>
<proteinExistence type="inferred from homology"/>
<evidence type="ECO:0000256" key="8">
    <source>
        <dbReference type="ARBA" id="ARBA00061030"/>
    </source>
</evidence>
<evidence type="ECO:0000313" key="13">
    <source>
        <dbReference type="EMBL" id="KAA0148050.1"/>
    </source>
</evidence>
<name>A0A5A8C7H1_CAFRO</name>
<dbReference type="SUPFAM" id="SSF52540">
    <property type="entry name" value="P-loop containing nucleoside triphosphate hydrolases"/>
    <property type="match status" value="1"/>
</dbReference>
<dbReference type="InterPro" id="IPR001752">
    <property type="entry name" value="Kinesin_motor_dom"/>
</dbReference>
<evidence type="ECO:0000256" key="9">
    <source>
        <dbReference type="PROSITE-ProRule" id="PRU00283"/>
    </source>
</evidence>
<comment type="caution">
    <text evidence="13">The sequence shown here is derived from an EMBL/GenBank/DDBJ whole genome shotgun (WGS) entry which is preliminary data.</text>
</comment>
<evidence type="ECO:0000256" key="1">
    <source>
        <dbReference type="ARBA" id="ARBA00004245"/>
    </source>
</evidence>
<comment type="subcellular location">
    <subcellularLocation>
        <location evidence="1">Cytoplasm</location>
        <location evidence="1">Cytoskeleton</location>
    </subcellularLocation>
</comment>
<feature type="binding site" evidence="9">
    <location>
        <begin position="175"/>
        <end position="182"/>
    </location>
    <ligand>
        <name>ATP</name>
        <dbReference type="ChEBI" id="CHEBI:30616"/>
    </ligand>
</feature>
<accession>A0A5A8C7H1</accession>
<dbReference type="Pfam" id="PF00225">
    <property type="entry name" value="Kinesin"/>
    <property type="match status" value="1"/>
</dbReference>
<dbReference type="OMA" id="TTHATAM"/>
<feature type="compositionally biased region" description="Gly residues" evidence="11">
    <location>
        <begin position="580"/>
        <end position="594"/>
    </location>
</feature>
<dbReference type="EMBL" id="VLTN01000058">
    <property type="protein sequence ID" value="KAA0148050.1"/>
    <property type="molecule type" value="Genomic_DNA"/>
</dbReference>
<dbReference type="GO" id="GO:0003777">
    <property type="term" value="F:microtubule motor activity"/>
    <property type="evidence" value="ECO:0007669"/>
    <property type="project" value="InterPro"/>
</dbReference>
<evidence type="ECO:0000256" key="6">
    <source>
        <dbReference type="ARBA" id="ARBA00023175"/>
    </source>
</evidence>
<dbReference type="GO" id="GO:0005874">
    <property type="term" value="C:microtubule"/>
    <property type="evidence" value="ECO:0007669"/>
    <property type="project" value="UniProtKB-KW"/>
</dbReference>
<evidence type="ECO:0000313" key="14">
    <source>
        <dbReference type="Proteomes" id="UP000323011"/>
    </source>
</evidence>
<dbReference type="PANTHER" id="PTHR47971">
    <property type="entry name" value="KINESIN-RELATED PROTEIN 6"/>
    <property type="match status" value="1"/>
</dbReference>
<comment type="similarity">
    <text evidence="8">Belongs to the TRAFAC class myosin-kinesin ATPase superfamily. Kinesin family. KIN-13 subfamily.</text>
</comment>
<evidence type="ECO:0000256" key="2">
    <source>
        <dbReference type="ARBA" id="ARBA00022490"/>
    </source>
</evidence>
<dbReference type="AlphaFoldDB" id="A0A5A8C7H1"/>
<evidence type="ECO:0000256" key="10">
    <source>
        <dbReference type="RuleBase" id="RU000394"/>
    </source>
</evidence>
<keyword evidence="5 9" id="KW-0067">ATP-binding</keyword>
<feature type="domain" description="Kinesin motor" evidence="12">
    <location>
        <begin position="84"/>
        <end position="404"/>
    </location>
</feature>
<dbReference type="Gene3D" id="3.40.850.10">
    <property type="entry name" value="Kinesin motor domain"/>
    <property type="match status" value="1"/>
</dbReference>
<sequence length="826" mass="87841">MASQDAPKGRRARDPTVAAINRIRKEREARRQSAEHYHRERRAEERRNIREGKPGDVDFQRLISNFRREHAGKSRKHVPPGQIRVCVAVRKRPINEREKATRDHDAVTTMNPRVAVHACKLRVDGITKYLENQMFEFDHTFGDADDTRSVYHYTVQPLVALMFKRGGRGTCFAYGQTGSGKTYTMTRIQDFVARDIFRLQASAEHSRSGLQVHLTMFEIYGGRCSDLLHDRAPVTIREDGAGKVQTVGLTPVRCDDEAALIAAVEAGNESRTTHATAMNEVSSRSHSICEVMTTDDAGNVVGSLTLIDLAGSERAADRSSHNRQRRMESAEINKSLLALKECIRAMDSGSSHVPFRASKLTLALKDNFTARGSRTVMIAAVSPAASSADHTQNTLRYAERVKQKPAGRAAPRGGRAGLAHPVASDLAFLQASASEEGAGEIGGSGGASARGRMGDRRGAGAGGAGDSGRDARGLRTSPVTVDADDEDEDGMGGGRAFDAEYGGDSPSLAHVYGREEEEEAAAAAEAEAAAAAAAARAERRRGPAAAAGRRGRGAPAASSGAGSASARRGEAGDAVTPRGGAAGGGFARDGGRGGSRLQRGGEAPPSRAHLDRPRPRMGRAGGDGKEADDEADEPLSVLAARRAAAAGAGAGAAAGRGARSPISPSDGDDVDAGVADEFRRVDARGIGDGESRSSPKRDLAFLSRTLKEEGALGGGGAAAEDGERWLEFQEVMDRIVEEEEELLASHMGAIQENAHMLTEEGQLLSKVQGRDVVDYDIDGYAARLDALLRKKLATTEALLKQLTVFRKHLLLEDEMARRGVTADGEA</sequence>
<feature type="compositionally biased region" description="Gly residues" evidence="11">
    <location>
        <begin position="439"/>
        <end position="448"/>
    </location>
</feature>
<dbReference type="GO" id="GO:0005524">
    <property type="term" value="F:ATP binding"/>
    <property type="evidence" value="ECO:0007669"/>
    <property type="project" value="UniProtKB-UniRule"/>
</dbReference>
<dbReference type="CDD" id="cd01367">
    <property type="entry name" value="KISc_KIF2_like"/>
    <property type="match status" value="1"/>
</dbReference>
<feature type="region of interest" description="Disordered" evidence="11">
    <location>
        <begin position="650"/>
        <end position="673"/>
    </location>
</feature>
<feature type="region of interest" description="Disordered" evidence="11">
    <location>
        <begin position="436"/>
        <end position="508"/>
    </location>
</feature>
<dbReference type="GO" id="GO:0007018">
    <property type="term" value="P:microtubule-based movement"/>
    <property type="evidence" value="ECO:0007669"/>
    <property type="project" value="InterPro"/>
</dbReference>
<dbReference type="GO" id="GO:0007019">
    <property type="term" value="P:microtubule depolymerization"/>
    <property type="evidence" value="ECO:0007669"/>
    <property type="project" value="TreeGrafter"/>
</dbReference>
<keyword evidence="2" id="KW-0963">Cytoplasm</keyword>
<evidence type="ECO:0000256" key="11">
    <source>
        <dbReference type="SAM" id="MobiDB-lite"/>
    </source>
</evidence>
<keyword evidence="7" id="KW-0206">Cytoskeleton</keyword>
<dbReference type="PROSITE" id="PS00411">
    <property type="entry name" value="KINESIN_MOTOR_1"/>
    <property type="match status" value="1"/>
</dbReference>
<keyword evidence="6 9" id="KW-0505">Motor protein</keyword>
<dbReference type="PRINTS" id="PR00380">
    <property type="entry name" value="KINESINHEAVY"/>
</dbReference>
<dbReference type="FunFam" id="3.40.850.10:FF:000012">
    <property type="entry name" value="Kinesin-like protein"/>
    <property type="match status" value="1"/>
</dbReference>
<dbReference type="PANTHER" id="PTHR47971:SF8">
    <property type="entry name" value="KINESIN-LIKE PROTEIN"/>
    <property type="match status" value="1"/>
</dbReference>
<dbReference type="Proteomes" id="UP000323011">
    <property type="component" value="Unassembled WGS sequence"/>
</dbReference>
<dbReference type="InterPro" id="IPR027640">
    <property type="entry name" value="Kinesin-like_fam"/>
</dbReference>
<dbReference type="InterPro" id="IPR027417">
    <property type="entry name" value="P-loop_NTPase"/>
</dbReference>
<keyword evidence="3 10" id="KW-0493">Microtubule</keyword>
<evidence type="ECO:0000256" key="5">
    <source>
        <dbReference type="ARBA" id="ARBA00022840"/>
    </source>
</evidence>
<dbReference type="PROSITE" id="PS50067">
    <property type="entry name" value="KINESIN_MOTOR_2"/>
    <property type="match status" value="1"/>
</dbReference>
<organism evidence="13 14">
    <name type="scientific">Cafeteria roenbergensis</name>
    <name type="common">Marine flagellate</name>
    <dbReference type="NCBI Taxonomy" id="33653"/>
    <lineage>
        <taxon>Eukaryota</taxon>
        <taxon>Sar</taxon>
        <taxon>Stramenopiles</taxon>
        <taxon>Bigyra</taxon>
        <taxon>Opalozoa</taxon>
        <taxon>Bicosoecida</taxon>
        <taxon>Cafeteriaceae</taxon>
        <taxon>Cafeteria</taxon>
    </lineage>
</organism>
<feature type="compositionally biased region" description="Low complexity" evidence="11">
    <location>
        <begin position="543"/>
        <end position="566"/>
    </location>
</feature>
<dbReference type="GO" id="GO:0008017">
    <property type="term" value="F:microtubule binding"/>
    <property type="evidence" value="ECO:0007669"/>
    <property type="project" value="InterPro"/>
</dbReference>
<evidence type="ECO:0000256" key="4">
    <source>
        <dbReference type="ARBA" id="ARBA00022741"/>
    </source>
</evidence>
<feature type="region of interest" description="Disordered" evidence="11">
    <location>
        <begin position="540"/>
        <end position="632"/>
    </location>
</feature>
<keyword evidence="4 9" id="KW-0547">Nucleotide-binding</keyword>
<evidence type="ECO:0000256" key="3">
    <source>
        <dbReference type="ARBA" id="ARBA00022701"/>
    </source>
</evidence>
<gene>
    <name evidence="13" type="ORF">FNF29_06993</name>
</gene>
<feature type="region of interest" description="Disordered" evidence="11">
    <location>
        <begin position="1"/>
        <end position="53"/>
    </location>
</feature>
<dbReference type="SMART" id="SM00129">
    <property type="entry name" value="KISc"/>
    <property type="match status" value="1"/>
</dbReference>